<gene>
    <name evidence="2" type="ORF">RJ641_030389</name>
</gene>
<evidence type="ECO:0000313" key="2">
    <source>
        <dbReference type="EMBL" id="KAK6940858.1"/>
    </source>
</evidence>
<comment type="caution">
    <text evidence="2">The sequence shown here is derived from an EMBL/GenBank/DDBJ whole genome shotgun (WGS) entry which is preliminary data.</text>
</comment>
<feature type="chain" id="PRO_5042921677" evidence="1">
    <location>
        <begin position="30"/>
        <end position="64"/>
    </location>
</feature>
<dbReference type="PANTHER" id="PTHR23019:SF0">
    <property type="entry name" value="NUCLEAR PORE MEMBRANE GLYCOPROTEIN 210"/>
    <property type="match status" value="1"/>
</dbReference>
<accession>A0AAN8W6I8</accession>
<reference evidence="2 3" key="1">
    <citation type="submission" date="2023-12" db="EMBL/GenBank/DDBJ databases">
        <title>A high-quality genome assembly for Dillenia turbinata (Dilleniales).</title>
        <authorList>
            <person name="Chanderbali A."/>
        </authorList>
    </citation>
    <scope>NUCLEOTIDE SEQUENCE [LARGE SCALE GENOMIC DNA]</scope>
    <source>
        <strain evidence="2">LSX21</strain>
        <tissue evidence="2">Leaf</tissue>
    </source>
</reference>
<organism evidence="2 3">
    <name type="scientific">Dillenia turbinata</name>
    <dbReference type="NCBI Taxonomy" id="194707"/>
    <lineage>
        <taxon>Eukaryota</taxon>
        <taxon>Viridiplantae</taxon>
        <taxon>Streptophyta</taxon>
        <taxon>Embryophyta</taxon>
        <taxon>Tracheophyta</taxon>
        <taxon>Spermatophyta</taxon>
        <taxon>Magnoliopsida</taxon>
        <taxon>eudicotyledons</taxon>
        <taxon>Gunneridae</taxon>
        <taxon>Pentapetalae</taxon>
        <taxon>Dilleniales</taxon>
        <taxon>Dilleniaceae</taxon>
        <taxon>Dillenia</taxon>
    </lineage>
</organism>
<dbReference type="Proteomes" id="UP001370490">
    <property type="component" value="Unassembled WGS sequence"/>
</dbReference>
<dbReference type="EMBL" id="JBAMMX010000005">
    <property type="protein sequence ID" value="KAK6940858.1"/>
    <property type="molecule type" value="Genomic_DNA"/>
</dbReference>
<sequence length="64" mass="7054">MASIKKLDLNALFLLLRLLCCCLLVSLQSDSVLGPYIAVVNILLPPKMTNPVEYRLQGSDGCFK</sequence>
<keyword evidence="3" id="KW-1185">Reference proteome</keyword>
<dbReference type="PANTHER" id="PTHR23019">
    <property type="entry name" value="NUCLEAR PORE MEMBRANE GLYCOPROTEIN GP210-RELATED"/>
    <property type="match status" value="1"/>
</dbReference>
<dbReference type="AlphaFoldDB" id="A0AAN8W6I8"/>
<dbReference type="InterPro" id="IPR045197">
    <property type="entry name" value="NUP210-like"/>
</dbReference>
<keyword evidence="1" id="KW-0732">Signal</keyword>
<proteinExistence type="predicted"/>
<evidence type="ECO:0000313" key="3">
    <source>
        <dbReference type="Proteomes" id="UP001370490"/>
    </source>
</evidence>
<protein>
    <submittedName>
        <fullName evidence="2">Uncharacterized protein</fullName>
    </submittedName>
</protein>
<name>A0AAN8W6I8_9MAGN</name>
<evidence type="ECO:0000256" key="1">
    <source>
        <dbReference type="SAM" id="SignalP"/>
    </source>
</evidence>
<feature type="signal peptide" evidence="1">
    <location>
        <begin position="1"/>
        <end position="29"/>
    </location>
</feature>